<dbReference type="SMART" id="SM00855">
    <property type="entry name" value="PGAM"/>
    <property type="match status" value="1"/>
</dbReference>
<dbReference type="PANTHER" id="PTHR21340:SF0">
    <property type="entry name" value="BIS(5'-NUCLEOSYL)-TETRAPHOSPHATASE [ASYMMETRICAL]"/>
    <property type="match status" value="1"/>
</dbReference>
<dbReference type="PRINTS" id="PR00502">
    <property type="entry name" value="NUDIXFAMILY"/>
</dbReference>
<evidence type="ECO:0000259" key="4">
    <source>
        <dbReference type="PROSITE" id="PS51462"/>
    </source>
</evidence>
<dbReference type="Proteomes" id="UP000192359">
    <property type="component" value="Unassembled WGS sequence"/>
</dbReference>
<evidence type="ECO:0000256" key="2">
    <source>
        <dbReference type="ARBA" id="ARBA00022801"/>
    </source>
</evidence>
<dbReference type="InterPro" id="IPR015797">
    <property type="entry name" value="NUDIX_hydrolase-like_dom_sf"/>
</dbReference>
<feature type="domain" description="Nudix hydrolase" evidence="4">
    <location>
        <begin position="27"/>
        <end position="154"/>
    </location>
</feature>
<dbReference type="AlphaFoldDB" id="A0A1Y1RRR2"/>
<dbReference type="PANTHER" id="PTHR21340">
    <property type="entry name" value="DIADENOSINE 5,5-P1,P4-TETRAPHOSPHATE PYROPHOSPHOHYDROLASE MUTT"/>
    <property type="match status" value="1"/>
</dbReference>
<dbReference type="InterPro" id="IPR000086">
    <property type="entry name" value="NUDIX_hydrolase_dom"/>
</dbReference>
<dbReference type="OrthoDB" id="4287477at2"/>
<dbReference type="Gene3D" id="3.90.79.10">
    <property type="entry name" value="Nucleoside Triphosphate Pyrophosphohydrolase"/>
    <property type="match status" value="1"/>
</dbReference>
<dbReference type="GO" id="GO:0006167">
    <property type="term" value="P:AMP biosynthetic process"/>
    <property type="evidence" value="ECO:0007669"/>
    <property type="project" value="TreeGrafter"/>
</dbReference>
<dbReference type="CDD" id="cd07067">
    <property type="entry name" value="HP_PGM_like"/>
    <property type="match status" value="1"/>
</dbReference>
<reference evidence="5 6" key="1">
    <citation type="submission" date="2016-05" db="EMBL/GenBank/DDBJ databases">
        <title>Draft genome sequence of a porcine commensal Rothia nasimurium.</title>
        <authorList>
            <person name="Gaiser R.A."/>
            <person name="Van Baarlen P."/>
            <person name="Wells J.M."/>
        </authorList>
    </citation>
    <scope>NUCLEOTIDE SEQUENCE [LARGE SCALE GENOMIC DNA]</scope>
    <source>
        <strain evidence="5 6">PT-32</strain>
    </source>
</reference>
<dbReference type="GO" id="GO:0004081">
    <property type="term" value="F:bis(5'-nucleosyl)-tetraphosphatase (asymmetrical) activity"/>
    <property type="evidence" value="ECO:0007669"/>
    <property type="project" value="TreeGrafter"/>
</dbReference>
<dbReference type="Pfam" id="PF00300">
    <property type="entry name" value="His_Phos_1"/>
    <property type="match status" value="1"/>
</dbReference>
<gene>
    <name evidence="5" type="ORF">A7979_10175</name>
</gene>
<protein>
    <submittedName>
        <fullName evidence="5">NUDIX hydrolase</fullName>
    </submittedName>
</protein>
<dbReference type="Gene3D" id="3.40.50.1240">
    <property type="entry name" value="Phosphoglycerate mutase-like"/>
    <property type="match status" value="1"/>
</dbReference>
<dbReference type="PROSITE" id="PS00893">
    <property type="entry name" value="NUDIX_BOX"/>
    <property type="match status" value="1"/>
</dbReference>
<keyword evidence="6" id="KW-1185">Reference proteome</keyword>
<dbReference type="GO" id="GO:0006754">
    <property type="term" value="P:ATP biosynthetic process"/>
    <property type="evidence" value="ECO:0007669"/>
    <property type="project" value="TreeGrafter"/>
</dbReference>
<name>A0A1Y1RRR2_9MICC</name>
<evidence type="ECO:0000256" key="3">
    <source>
        <dbReference type="RuleBase" id="RU003476"/>
    </source>
</evidence>
<dbReference type="InterPro" id="IPR013078">
    <property type="entry name" value="His_Pase_superF_clade-1"/>
</dbReference>
<dbReference type="InterPro" id="IPR029033">
    <property type="entry name" value="His_PPase_superfam"/>
</dbReference>
<evidence type="ECO:0000256" key="1">
    <source>
        <dbReference type="ARBA" id="ARBA00005582"/>
    </source>
</evidence>
<comment type="similarity">
    <text evidence="1 3">Belongs to the Nudix hydrolase family.</text>
</comment>
<proteinExistence type="inferred from homology"/>
<dbReference type="EMBL" id="LXWF01000005">
    <property type="protein sequence ID" value="ORC24352.1"/>
    <property type="molecule type" value="Genomic_DNA"/>
</dbReference>
<dbReference type="InterPro" id="IPR051325">
    <property type="entry name" value="Nudix_hydrolase_domain"/>
</dbReference>
<dbReference type="Pfam" id="PF00293">
    <property type="entry name" value="NUDIX"/>
    <property type="match status" value="1"/>
</dbReference>
<dbReference type="InterPro" id="IPR020084">
    <property type="entry name" value="NUDIX_hydrolase_CS"/>
</dbReference>
<dbReference type="SUPFAM" id="SSF55811">
    <property type="entry name" value="Nudix"/>
    <property type="match status" value="1"/>
</dbReference>
<evidence type="ECO:0000313" key="6">
    <source>
        <dbReference type="Proteomes" id="UP000192359"/>
    </source>
</evidence>
<dbReference type="SUPFAM" id="SSF53254">
    <property type="entry name" value="Phosphoglycerate mutase-like"/>
    <property type="match status" value="1"/>
</dbReference>
<keyword evidence="2 3" id="KW-0378">Hydrolase</keyword>
<organism evidence="5 6">
    <name type="scientific">Rothia nasimurium</name>
    <dbReference type="NCBI Taxonomy" id="85336"/>
    <lineage>
        <taxon>Bacteria</taxon>
        <taxon>Bacillati</taxon>
        <taxon>Actinomycetota</taxon>
        <taxon>Actinomycetes</taxon>
        <taxon>Micrococcales</taxon>
        <taxon>Micrococcaceae</taxon>
        <taxon>Rothia</taxon>
    </lineage>
</organism>
<sequence>MPHTETFYAAHTHDGALSLARGHHNRAEVNAAGAIIWRRHHDQVQVLIIHRPRYDDWSWPKGKQDPGETLPETAVREIREEVGLTVILGAPLAVTAYEVKGKSKEVYYWAAEAPVGQKAAADEGEVDKLRWVSPKQARAMLTNSTDKEPLDALLRLEKEQNLRTRPVIVVRHAKAKPRASWAGAEGERSLAATGKRQALAVGRLLEAWAPERIISSPWVRCMQTVYPYSKAFGISIKEKRALTEAHHARSPKQTRKVVESLFEKRDKSVVLCTHRPVLPTVLEVFGGQLGKRLRPHLPTSDPYLKPGEMWVLQVSVAHPKAVISLEQIKPFDD</sequence>
<accession>A0A1Y1RRR2</accession>
<evidence type="ECO:0000313" key="5">
    <source>
        <dbReference type="EMBL" id="ORC24352.1"/>
    </source>
</evidence>
<comment type="caution">
    <text evidence="5">The sequence shown here is derived from an EMBL/GenBank/DDBJ whole genome shotgun (WGS) entry which is preliminary data.</text>
</comment>
<dbReference type="PROSITE" id="PS51462">
    <property type="entry name" value="NUDIX"/>
    <property type="match status" value="1"/>
</dbReference>
<dbReference type="InterPro" id="IPR020476">
    <property type="entry name" value="Nudix_hydrolase"/>
</dbReference>
<dbReference type="CDD" id="cd03673">
    <property type="entry name" value="NUDIX_Ap6A_hydrolase"/>
    <property type="match status" value="1"/>
</dbReference>